<gene>
    <name evidence="1" type="ORF">HNR22_000057</name>
</gene>
<dbReference type="AlphaFoldDB" id="A0A7Z0BC07"/>
<evidence type="ECO:0000313" key="1">
    <source>
        <dbReference type="EMBL" id="NYH40330.1"/>
    </source>
</evidence>
<dbReference type="EMBL" id="JACCHK010000001">
    <property type="protein sequence ID" value="NYH40330.1"/>
    <property type="molecule type" value="Genomic_DNA"/>
</dbReference>
<accession>A0A7Z0BC07</accession>
<dbReference type="Proteomes" id="UP000523545">
    <property type="component" value="Unassembled WGS sequence"/>
</dbReference>
<organism evidence="1 2">
    <name type="scientific">Micromonospora jinlongensis</name>
    <dbReference type="NCBI Taxonomy" id="1287877"/>
    <lineage>
        <taxon>Bacteria</taxon>
        <taxon>Bacillati</taxon>
        <taxon>Actinomycetota</taxon>
        <taxon>Actinomycetes</taxon>
        <taxon>Micromonosporales</taxon>
        <taxon>Micromonosporaceae</taxon>
        <taxon>Micromonospora</taxon>
    </lineage>
</organism>
<keyword evidence="2" id="KW-1185">Reference proteome</keyword>
<dbReference type="InterPro" id="IPR011009">
    <property type="entry name" value="Kinase-like_dom_sf"/>
</dbReference>
<dbReference type="Gene3D" id="1.10.510.10">
    <property type="entry name" value="Transferase(Phosphotransferase) domain 1"/>
    <property type="match status" value="1"/>
</dbReference>
<dbReference type="InterPro" id="IPR001387">
    <property type="entry name" value="Cro/C1-type_HTH"/>
</dbReference>
<proteinExistence type="predicted"/>
<evidence type="ECO:0000313" key="2">
    <source>
        <dbReference type="Proteomes" id="UP000523545"/>
    </source>
</evidence>
<name>A0A7Z0BC07_9ACTN</name>
<dbReference type="CDD" id="cd00093">
    <property type="entry name" value="HTH_XRE"/>
    <property type="match status" value="1"/>
</dbReference>
<sequence length="772" mass="84308">MTDQLGWFERLEAARKRNRFSVDKLLGQLQMSRATYYDYKAHPDRRPRSKSTIAKIAEFLGEDMAALSVEMAHVSGPPPTAFLEAAAARDLNTRLYQQHVLALAHLLGMAGSSPRAQGVDVAVRILRELLTQANSGCPESPVVAVASIGRGLDRRESVYQHQIYVLPKDLAGFADVSEPSTSVAEVSARVNEVMNGVMLPVTREHSTELALPIFRGKADVLLYPGLLEMRPPEPLAPWPTEDATLLVTGVYYAGAPDVAALLARELQYGFSTFDQMARLQARAGLRGLPSAAFKRSVAGVAHAVLGDQSPTAGPMVWATDDPEPLLTPVARADVANFPDPVVMLTLTDEVLDYAAYRIGCVESSHPSPEDQAENRRWLDSQQEELLALVKGRGHARRTIIRSIDLPPQARRRADGVYPDAVDAMFDRYVGVASSIAEELRLESVIAAQIDRLDRRVAGGKGVYAAEQEEIREARQQVARLRAALQLGRFLGPVGYLKAKPQFLLLFDSPRGPVVLKVYGRLRPGEALVQRLWRRAGVCVVNVLDSGDMPTSWLVMAPFAIEHRPPPELSAGQLLDTTNELAVQMAQAHQVGRTELALTPDIHAKLQRLDLAIGKHLGKVLVSLSLHGYPVPEDWQKTVQELCVSTHPTLLHGDLGGGNVVRDVDSGQLWILDACGYIGPAEFDAARWAARNGGTRSGEALLAAWLDADSGLDVSQARGLLGLELLMEAGVREIVKDEQRQPLNFPDPITEQLLKSASQLIRAKIASVPLERN</sequence>
<dbReference type="SUPFAM" id="SSF56112">
    <property type="entry name" value="Protein kinase-like (PK-like)"/>
    <property type="match status" value="1"/>
</dbReference>
<dbReference type="RefSeq" id="WP_179778465.1">
    <property type="nucleotide sequence ID" value="NZ_JACCHK010000001.1"/>
</dbReference>
<protein>
    <submittedName>
        <fullName evidence="1">Transcriptional regulator with XRE-family HTH domain</fullName>
    </submittedName>
</protein>
<comment type="caution">
    <text evidence="1">The sequence shown here is derived from an EMBL/GenBank/DDBJ whole genome shotgun (WGS) entry which is preliminary data.</text>
</comment>
<reference evidence="1 2" key="1">
    <citation type="submission" date="2020-07" db="EMBL/GenBank/DDBJ databases">
        <title>Sequencing the genomes of 1000 actinobacteria strains.</title>
        <authorList>
            <person name="Klenk H.-P."/>
        </authorList>
    </citation>
    <scope>NUCLEOTIDE SEQUENCE [LARGE SCALE GENOMIC DNA]</scope>
    <source>
        <strain evidence="1 2">DSM 45876</strain>
    </source>
</reference>